<name>A0A427AM04_ENSVE</name>
<keyword evidence="1" id="KW-0812">Transmembrane</keyword>
<evidence type="ECO:0000313" key="3">
    <source>
        <dbReference type="Proteomes" id="UP000287651"/>
    </source>
</evidence>
<dbReference type="EMBL" id="AMZH03001977">
    <property type="protein sequence ID" value="RRT77240.1"/>
    <property type="molecule type" value="Genomic_DNA"/>
</dbReference>
<dbReference type="AlphaFoldDB" id="A0A427AM04"/>
<organism evidence="2 3">
    <name type="scientific">Ensete ventricosum</name>
    <name type="common">Abyssinian banana</name>
    <name type="synonym">Musa ensete</name>
    <dbReference type="NCBI Taxonomy" id="4639"/>
    <lineage>
        <taxon>Eukaryota</taxon>
        <taxon>Viridiplantae</taxon>
        <taxon>Streptophyta</taxon>
        <taxon>Embryophyta</taxon>
        <taxon>Tracheophyta</taxon>
        <taxon>Spermatophyta</taxon>
        <taxon>Magnoliopsida</taxon>
        <taxon>Liliopsida</taxon>
        <taxon>Zingiberales</taxon>
        <taxon>Musaceae</taxon>
        <taxon>Ensete</taxon>
    </lineage>
</organism>
<keyword evidence="1" id="KW-1133">Transmembrane helix</keyword>
<sequence>MEDNTGMAGVSKIGWPTHDSPGHVVRAWRCMYVIPLWPMVALIALIYKADGPCVFSPEAWPSGPTGGHLDRRLGGLGVRRWRKGNPSARGVFFLSRLRRRFQGSES</sequence>
<protein>
    <submittedName>
        <fullName evidence="2">Uncharacterized protein</fullName>
    </submittedName>
</protein>
<proteinExistence type="predicted"/>
<feature type="transmembrane region" description="Helical" evidence="1">
    <location>
        <begin position="26"/>
        <end position="47"/>
    </location>
</feature>
<dbReference type="Proteomes" id="UP000287651">
    <property type="component" value="Unassembled WGS sequence"/>
</dbReference>
<comment type="caution">
    <text evidence="2">The sequence shown here is derived from an EMBL/GenBank/DDBJ whole genome shotgun (WGS) entry which is preliminary data.</text>
</comment>
<reference evidence="2 3" key="1">
    <citation type="journal article" date="2014" name="Agronomy (Basel)">
        <title>A Draft Genome Sequence for Ensete ventricosum, the Drought-Tolerant Tree Against Hunger.</title>
        <authorList>
            <person name="Harrison J."/>
            <person name="Moore K.A."/>
            <person name="Paszkiewicz K."/>
            <person name="Jones T."/>
            <person name="Grant M."/>
            <person name="Ambacheew D."/>
            <person name="Muzemil S."/>
            <person name="Studholme D.J."/>
        </authorList>
    </citation>
    <scope>NUCLEOTIDE SEQUENCE [LARGE SCALE GENOMIC DNA]</scope>
</reference>
<evidence type="ECO:0000313" key="2">
    <source>
        <dbReference type="EMBL" id="RRT77240.1"/>
    </source>
</evidence>
<evidence type="ECO:0000256" key="1">
    <source>
        <dbReference type="SAM" id="Phobius"/>
    </source>
</evidence>
<gene>
    <name evidence="2" type="ORF">B296_00009267</name>
</gene>
<keyword evidence="1" id="KW-0472">Membrane</keyword>
<accession>A0A427AM04</accession>